<evidence type="ECO:0000256" key="1">
    <source>
        <dbReference type="ARBA" id="ARBA00022737"/>
    </source>
</evidence>
<dbReference type="Proteomes" id="UP001165089">
    <property type="component" value="Unassembled WGS sequence"/>
</dbReference>
<dbReference type="SUPFAM" id="SSF110296">
    <property type="entry name" value="Oligoxyloglucan reducing end-specific cellobiohydrolase"/>
    <property type="match status" value="1"/>
</dbReference>
<dbReference type="PANTHER" id="PTHR43739:SF5">
    <property type="entry name" value="EXO-ALPHA-SIALIDASE"/>
    <property type="match status" value="1"/>
</dbReference>
<evidence type="ECO:0000259" key="3">
    <source>
        <dbReference type="Pfam" id="PF15902"/>
    </source>
</evidence>
<keyword evidence="5" id="KW-1185">Reference proteome</keyword>
<dbReference type="InterPro" id="IPR036278">
    <property type="entry name" value="Sialidase_sf"/>
</dbReference>
<accession>A0ABQ5Q3V0</accession>
<dbReference type="SUPFAM" id="SSF50939">
    <property type="entry name" value="Sialidases"/>
    <property type="match status" value="1"/>
</dbReference>
<evidence type="ECO:0000256" key="2">
    <source>
        <dbReference type="SAM" id="SignalP"/>
    </source>
</evidence>
<dbReference type="InterPro" id="IPR015943">
    <property type="entry name" value="WD40/YVTN_repeat-like_dom_sf"/>
</dbReference>
<keyword evidence="2" id="KW-0732">Signal</keyword>
<proteinExistence type="predicted"/>
<evidence type="ECO:0000313" key="4">
    <source>
        <dbReference type="EMBL" id="GLH69193.1"/>
    </source>
</evidence>
<comment type="caution">
    <text evidence="4">The sequence shown here is derived from an EMBL/GenBank/DDBJ whole genome shotgun (WGS) entry which is preliminary data.</text>
</comment>
<feature type="domain" description="Sortilin N-terminal" evidence="3">
    <location>
        <begin position="136"/>
        <end position="272"/>
    </location>
</feature>
<dbReference type="Pfam" id="PF15902">
    <property type="entry name" value="Sortilin-Vps10"/>
    <property type="match status" value="1"/>
</dbReference>
<gene>
    <name evidence="4" type="ORF">GETHPA_07260</name>
</gene>
<sequence length="909" mass="96560">MPARIPRLLSALFICASLLAGQKAKAPVPAPKPQGPAVDAARLAALKARSIGPAVMGGRVSDLAADPVHPDTFYVGLATGGVWKTVNAGATFAPIFDKQSVASIGAVAVAPSDPKVVWVGTGEANDRNSSGWGDGVYRSTDAGATWTHVGLAHSKAIPRVVVSPKDPATAYVAVMGDLWTPGGERGLFKTTDGGKTWKAVLKAPGALDTRVGCGDVAMDPANPDTLYAALYARQRTPWSFTYGAAASDGQDVGGIYRSTDGGATWHKLTKGLPTLTGRIGLDVSRSNPKVVMAVVQSDQGGTAGIDDVLSKAGGVFRSEDGGESWTRMNALNPRPFYFSQIRIDPVNPQRVYVAGYMLHVSDDGGRTFREDLFKHVHPDCHALAFPKADPPKAEVPKAGEPAHPPVTSRLLLGTDGGVYQSYEAGQNWIHLDHLPAGEFYRITLDDSTPYRIAGGLQDNENWVGPSRTLSKEGIRNTDWTPIGGGDGFSCVFDPQDPNLLYAESQGGSLHRFNLRTGEFKPLQPSPAEGQPAFRFNWNAPLFGSRHDKGVLYLGGNRVFRLTDHGEKWTLISPDLSTQDPGKTTATGSGAETFGVVFALAESPARAGLLWAGTDDGKLWITEDDGAHWTDLTAHVPAPARGQWISRIEPGARDAKVAYLAVDAHRAGLYAPLVYRTADGGLTWQSLAANLPPDVPVKVVREDPANPDLLFAGTEAGLYASLDRGASWSKFGGLPPVAVDDIQIQPREHDLVLATHGRSLYVLDDIAPLEALTPETAAKPLDLFPVRPAEGSYLLNGWVESAGAGHYRGANPPEGALLTYWLRDLGDETPSLSIANAEGQPVATFTLPRTPGLGRVAWNLRPTGNLLTPYGGLGAHKFIPSGTYTATLTLGAAKAQQKFQVTIAPGIETR</sequence>
<reference evidence="4 5" key="1">
    <citation type="journal article" date="2023" name="Antonie Van Leeuwenhoek">
        <title>Mesoterricola silvestris gen. nov., sp. nov., Mesoterricola sediminis sp. nov., Geothrix oryzae sp. nov., Geothrix edaphica sp. nov., Geothrix rubra sp. nov., and Geothrix limicola sp. nov., six novel members of Acidobacteriota isolated from soils.</title>
        <authorList>
            <person name="Itoh H."/>
            <person name="Sugisawa Y."/>
            <person name="Mise K."/>
            <person name="Xu Z."/>
            <person name="Kuniyasu M."/>
            <person name="Ushijima N."/>
            <person name="Kawano K."/>
            <person name="Kobayashi E."/>
            <person name="Shiratori Y."/>
            <person name="Masuda Y."/>
            <person name="Senoo K."/>
        </authorList>
    </citation>
    <scope>NUCLEOTIDE SEQUENCE [LARGE SCALE GENOMIC DNA]</scope>
    <source>
        <strain evidence="4 5">Red803</strain>
    </source>
</reference>
<evidence type="ECO:0000313" key="5">
    <source>
        <dbReference type="Proteomes" id="UP001165089"/>
    </source>
</evidence>
<dbReference type="CDD" id="cd15482">
    <property type="entry name" value="Sialidase_non-viral"/>
    <property type="match status" value="1"/>
</dbReference>
<dbReference type="EMBL" id="BSDD01000001">
    <property type="protein sequence ID" value="GLH69193.1"/>
    <property type="molecule type" value="Genomic_DNA"/>
</dbReference>
<dbReference type="Gene3D" id="2.130.10.10">
    <property type="entry name" value="YVTN repeat-like/Quinoprotein amine dehydrogenase"/>
    <property type="match status" value="5"/>
</dbReference>
<feature type="signal peptide" evidence="2">
    <location>
        <begin position="1"/>
        <end position="26"/>
    </location>
</feature>
<organism evidence="4 5">
    <name type="scientific">Geothrix rubra</name>
    <dbReference type="NCBI Taxonomy" id="2927977"/>
    <lineage>
        <taxon>Bacteria</taxon>
        <taxon>Pseudomonadati</taxon>
        <taxon>Acidobacteriota</taxon>
        <taxon>Holophagae</taxon>
        <taxon>Holophagales</taxon>
        <taxon>Holophagaceae</taxon>
        <taxon>Geothrix</taxon>
    </lineage>
</organism>
<dbReference type="InterPro" id="IPR031778">
    <property type="entry name" value="Sortilin_N"/>
</dbReference>
<dbReference type="RefSeq" id="WP_285723030.1">
    <property type="nucleotide sequence ID" value="NZ_BSDD01000001.1"/>
</dbReference>
<keyword evidence="1" id="KW-0677">Repeat</keyword>
<dbReference type="InterPro" id="IPR052025">
    <property type="entry name" value="Xyloglucanase_GH74"/>
</dbReference>
<name>A0ABQ5Q3V0_9BACT</name>
<feature type="chain" id="PRO_5046850455" description="Sortilin N-terminal domain-containing protein" evidence="2">
    <location>
        <begin position="27"/>
        <end position="909"/>
    </location>
</feature>
<protein>
    <recommendedName>
        <fullName evidence="3">Sortilin N-terminal domain-containing protein</fullName>
    </recommendedName>
</protein>
<dbReference type="PANTHER" id="PTHR43739">
    <property type="entry name" value="XYLOGLUCANASE (EUROFUNG)"/>
    <property type="match status" value="1"/>
</dbReference>